<dbReference type="AlphaFoldDB" id="A0AAI9T7M6"/>
<keyword evidence="2" id="KW-1185">Reference proteome</keyword>
<dbReference type="EMBL" id="LACB01000582">
    <property type="protein sequence ID" value="KAJ9482296.1"/>
    <property type="molecule type" value="Genomic_DNA"/>
</dbReference>
<evidence type="ECO:0000313" key="1">
    <source>
        <dbReference type="EMBL" id="KAJ9482296.1"/>
    </source>
</evidence>
<dbReference type="Proteomes" id="UP001227192">
    <property type="component" value="Unassembled WGS sequence"/>
</dbReference>
<feature type="non-terminal residue" evidence="1">
    <location>
        <position position="1"/>
    </location>
</feature>
<organism evidence="1 2">
    <name type="scientific">Penicillium thymicola</name>
    <dbReference type="NCBI Taxonomy" id="293382"/>
    <lineage>
        <taxon>Eukaryota</taxon>
        <taxon>Fungi</taxon>
        <taxon>Dikarya</taxon>
        <taxon>Ascomycota</taxon>
        <taxon>Pezizomycotina</taxon>
        <taxon>Eurotiomycetes</taxon>
        <taxon>Eurotiomycetidae</taxon>
        <taxon>Eurotiales</taxon>
        <taxon>Aspergillaceae</taxon>
        <taxon>Penicillium</taxon>
    </lineage>
</organism>
<proteinExistence type="predicted"/>
<sequence length="32" mass="3339">SRRRANDLQHQVANLETADLTAAVSGMGVGAE</sequence>
<protein>
    <submittedName>
        <fullName evidence="1">Uncharacterized protein</fullName>
    </submittedName>
</protein>
<accession>A0AAI9T7M6</accession>
<name>A0AAI9T7M6_PENTH</name>
<reference evidence="1" key="2">
    <citation type="journal article" date="2016" name="Fungal Biol.">
        <title>Ochratoxin A production by Penicillium thymicola.</title>
        <authorList>
            <person name="Nguyen H.D.T."/>
            <person name="McMullin D.R."/>
            <person name="Ponomareva E."/>
            <person name="Riley R."/>
            <person name="Pomraning K.R."/>
            <person name="Baker S.E."/>
            <person name="Seifert K.A."/>
        </authorList>
    </citation>
    <scope>NUCLEOTIDE SEQUENCE</scope>
    <source>
        <strain evidence="1">DAOM 180753</strain>
    </source>
</reference>
<comment type="caution">
    <text evidence="1">The sequence shown here is derived from an EMBL/GenBank/DDBJ whole genome shotgun (WGS) entry which is preliminary data.</text>
</comment>
<reference evidence="1" key="1">
    <citation type="submission" date="2015-06" db="EMBL/GenBank/DDBJ databases">
        <authorList>
            <person name="Nguyen H."/>
        </authorList>
    </citation>
    <scope>NUCLEOTIDE SEQUENCE</scope>
    <source>
        <strain evidence="1">DAOM 180753</strain>
    </source>
</reference>
<evidence type="ECO:0000313" key="2">
    <source>
        <dbReference type="Proteomes" id="UP001227192"/>
    </source>
</evidence>
<gene>
    <name evidence="1" type="ORF">VN97_g11145</name>
</gene>